<name>A0A3T1DF79_9BACL</name>
<gene>
    <name evidence="3" type="ORF">KCTCHS21_60830</name>
</gene>
<keyword evidence="4" id="KW-1185">Reference proteome</keyword>
<evidence type="ECO:0000256" key="2">
    <source>
        <dbReference type="SAM" id="SignalP"/>
    </source>
</evidence>
<proteinExistence type="predicted"/>
<dbReference type="KEGG" id="cohn:KCTCHS21_60830"/>
<feature type="region of interest" description="Disordered" evidence="1">
    <location>
        <begin position="20"/>
        <end position="50"/>
    </location>
</feature>
<feature type="signal peptide" evidence="2">
    <location>
        <begin position="1"/>
        <end position="21"/>
    </location>
</feature>
<evidence type="ECO:0000313" key="3">
    <source>
        <dbReference type="EMBL" id="BBI36684.1"/>
    </source>
</evidence>
<dbReference type="AlphaFoldDB" id="A0A3T1DF79"/>
<accession>A0A3T1DF79</accession>
<dbReference type="Proteomes" id="UP000289856">
    <property type="component" value="Chromosome"/>
</dbReference>
<sequence length="206" mass="21872">MKRAWVLVIIIVLLATGCSSKNGEESSNTGANNNVEASNSPETSGSTGEDEVDLVFPASLNSSGDVEGMTSEVKEAGATNVVENSDGSATVTISRANLDKLLEKYHSEILTVIKDLHTDNSSTPIKDLTYDEGTFQEFSLTVDKAAYESAESTAGLIVFGLAMQSLMYQVYSGVAEADIKVTFKLIDESTGEVFDTIVLPEATPAQ</sequence>
<evidence type="ECO:0008006" key="5">
    <source>
        <dbReference type="Google" id="ProtNLM"/>
    </source>
</evidence>
<evidence type="ECO:0000256" key="1">
    <source>
        <dbReference type="SAM" id="MobiDB-lite"/>
    </source>
</evidence>
<dbReference type="RefSeq" id="WP_130616167.1">
    <property type="nucleotide sequence ID" value="NZ_AP019400.1"/>
</dbReference>
<feature type="chain" id="PRO_5038575803" description="GerMN domain-containing protein" evidence="2">
    <location>
        <begin position="22"/>
        <end position="206"/>
    </location>
</feature>
<dbReference type="PROSITE" id="PS51257">
    <property type="entry name" value="PROKAR_LIPOPROTEIN"/>
    <property type="match status" value="1"/>
</dbReference>
<protein>
    <recommendedName>
        <fullName evidence="5">GerMN domain-containing protein</fullName>
    </recommendedName>
</protein>
<dbReference type="EMBL" id="AP019400">
    <property type="protein sequence ID" value="BBI36684.1"/>
    <property type="molecule type" value="Genomic_DNA"/>
</dbReference>
<evidence type="ECO:0000313" key="4">
    <source>
        <dbReference type="Proteomes" id="UP000289856"/>
    </source>
</evidence>
<dbReference type="OrthoDB" id="1849839at2"/>
<organism evidence="3 4">
    <name type="scientific">Cohnella abietis</name>
    <dbReference type="NCBI Taxonomy" id="2507935"/>
    <lineage>
        <taxon>Bacteria</taxon>
        <taxon>Bacillati</taxon>
        <taxon>Bacillota</taxon>
        <taxon>Bacilli</taxon>
        <taxon>Bacillales</taxon>
        <taxon>Paenibacillaceae</taxon>
        <taxon>Cohnella</taxon>
    </lineage>
</organism>
<keyword evidence="2" id="KW-0732">Signal</keyword>
<reference evidence="3 4" key="1">
    <citation type="submission" date="2019-01" db="EMBL/GenBank/DDBJ databases">
        <title>Complete genome sequence of Cohnella hallensis HS21 isolated from Korean fir (Abies koreana) rhizospheric soil.</title>
        <authorList>
            <person name="Jiang L."/>
            <person name="Kang S.W."/>
            <person name="Kim S."/>
            <person name="Jung J."/>
            <person name="Kim C.Y."/>
            <person name="Kim D.H."/>
            <person name="Kim S.W."/>
            <person name="Lee J."/>
        </authorList>
    </citation>
    <scope>NUCLEOTIDE SEQUENCE [LARGE SCALE GENOMIC DNA]</scope>
    <source>
        <strain evidence="3 4">HS21</strain>
    </source>
</reference>
<feature type="compositionally biased region" description="Polar residues" evidence="1">
    <location>
        <begin position="20"/>
        <end position="47"/>
    </location>
</feature>